<dbReference type="GO" id="GO:0005886">
    <property type="term" value="C:plasma membrane"/>
    <property type="evidence" value="ECO:0007669"/>
    <property type="project" value="UniProtKB-SubCell"/>
</dbReference>
<dbReference type="InterPro" id="IPR003856">
    <property type="entry name" value="LPS_length_determ_N"/>
</dbReference>
<evidence type="ECO:0000259" key="10">
    <source>
        <dbReference type="Pfam" id="PF02706"/>
    </source>
</evidence>
<dbReference type="GO" id="GO:0004713">
    <property type="term" value="F:protein tyrosine kinase activity"/>
    <property type="evidence" value="ECO:0007669"/>
    <property type="project" value="TreeGrafter"/>
</dbReference>
<evidence type="ECO:0000256" key="7">
    <source>
        <dbReference type="ARBA" id="ARBA00022989"/>
    </source>
</evidence>
<dbReference type="OrthoDB" id="9812433at2"/>
<feature type="domain" description="Polysaccharide chain length determinant N-terminal" evidence="10">
    <location>
        <begin position="1"/>
        <end position="89"/>
    </location>
</feature>
<evidence type="ECO:0000256" key="5">
    <source>
        <dbReference type="ARBA" id="ARBA00022741"/>
    </source>
</evidence>
<reference evidence="11 12" key="1">
    <citation type="submission" date="2019-10" db="EMBL/GenBank/DDBJ databases">
        <title>Georgenia wutianyii sp. nov. and Georgenia yuyongxinii sp. nov. isolated from plateau pika (Ochotona curzoniae) in the Qinghai-Tibet plateau of China.</title>
        <authorList>
            <person name="Tian Z."/>
        </authorList>
    </citation>
    <scope>NUCLEOTIDE SEQUENCE [LARGE SCALE GENOMIC DNA]</scope>
    <source>
        <strain evidence="11 12">DSM 21501</strain>
    </source>
</reference>
<dbReference type="InterPro" id="IPR027417">
    <property type="entry name" value="P-loop_NTPase"/>
</dbReference>
<feature type="transmembrane region" description="Helical" evidence="9">
    <location>
        <begin position="14"/>
        <end position="33"/>
    </location>
</feature>
<keyword evidence="4 9" id="KW-0812">Transmembrane</keyword>
<dbReference type="Pfam" id="PF02706">
    <property type="entry name" value="Wzz"/>
    <property type="match status" value="1"/>
</dbReference>
<gene>
    <name evidence="11" type="ORF">GB883_04750</name>
</gene>
<evidence type="ECO:0000313" key="11">
    <source>
        <dbReference type="EMBL" id="KAE8765244.1"/>
    </source>
</evidence>
<dbReference type="PANTHER" id="PTHR32309">
    <property type="entry name" value="TYROSINE-PROTEIN KINASE"/>
    <property type="match status" value="1"/>
</dbReference>
<comment type="caution">
    <text evidence="11">The sequence shown here is derived from an EMBL/GenBank/DDBJ whole genome shotgun (WGS) entry which is preliminary data.</text>
</comment>
<dbReference type="Gene3D" id="3.40.50.300">
    <property type="entry name" value="P-loop containing nucleotide triphosphate hydrolases"/>
    <property type="match status" value="1"/>
</dbReference>
<dbReference type="Proteomes" id="UP000451860">
    <property type="component" value="Unassembled WGS sequence"/>
</dbReference>
<evidence type="ECO:0000256" key="2">
    <source>
        <dbReference type="ARBA" id="ARBA00006683"/>
    </source>
</evidence>
<dbReference type="AlphaFoldDB" id="A0A7J5USV1"/>
<organism evidence="11 12">
    <name type="scientific">Georgenia thermotolerans</name>
    <dbReference type="NCBI Taxonomy" id="527326"/>
    <lineage>
        <taxon>Bacteria</taxon>
        <taxon>Bacillati</taxon>
        <taxon>Actinomycetota</taxon>
        <taxon>Actinomycetes</taxon>
        <taxon>Micrococcales</taxon>
        <taxon>Bogoriellaceae</taxon>
        <taxon>Georgenia</taxon>
    </lineage>
</organism>
<proteinExistence type="inferred from homology"/>
<comment type="subcellular location">
    <subcellularLocation>
        <location evidence="1">Cell membrane</location>
        <topology evidence="1">Multi-pass membrane protein</topology>
    </subcellularLocation>
</comment>
<sequence length="437" mass="45402">MDLREYLAVFRKNALLGLIVFTVAFALMVFFVASRPPQYTASARVLFTLESSATGEIDVADLSAYLEQQVDVFAEIATSPGVLQPVLDQVEPEATLDDFSDKIDTRASVSGSVLVISASDISPARATAMANGVAEQLAAVASGVPSLAGEAFQLNAEILAPAVVPAANGAKVGSRDLAFAAILAILAGAGATVVKELLDGRVLARRDIESIADVPVVGDFARVGNIPISSANGREDASLQIAAKQMRENFLHRFEERKSVMVTSSVPSEGAGDVVAQLAETLADSGLRLLVVDARRPTQGSGERAGSAGLADVLEGNVSLGSAVSPGEVSGISLLVRVTDGQLASEPSWRRMPELLAHAEFDYDFVLVVADPLATSVDAVALGRITAGTILVVGSGIARLRDVRGAMATLADAGISIQGIVLNKYNTGLVKNLQPAR</sequence>
<dbReference type="EMBL" id="WHJE01000013">
    <property type="protein sequence ID" value="KAE8765244.1"/>
    <property type="molecule type" value="Genomic_DNA"/>
</dbReference>
<evidence type="ECO:0000256" key="9">
    <source>
        <dbReference type="SAM" id="Phobius"/>
    </source>
</evidence>
<dbReference type="InterPro" id="IPR005702">
    <property type="entry name" value="Wzc-like_C"/>
</dbReference>
<dbReference type="RefSeq" id="WP_152201532.1">
    <property type="nucleotide sequence ID" value="NZ_VUKF01000007.1"/>
</dbReference>
<accession>A0A7J5USV1</accession>
<keyword evidence="8 9" id="KW-0472">Membrane</keyword>
<evidence type="ECO:0000256" key="6">
    <source>
        <dbReference type="ARBA" id="ARBA00022840"/>
    </source>
</evidence>
<evidence type="ECO:0000256" key="3">
    <source>
        <dbReference type="ARBA" id="ARBA00022475"/>
    </source>
</evidence>
<evidence type="ECO:0000256" key="8">
    <source>
        <dbReference type="ARBA" id="ARBA00023136"/>
    </source>
</evidence>
<evidence type="ECO:0000256" key="4">
    <source>
        <dbReference type="ARBA" id="ARBA00022692"/>
    </source>
</evidence>
<dbReference type="InterPro" id="IPR050445">
    <property type="entry name" value="Bact_polysacc_biosynth/exp"/>
</dbReference>
<keyword evidence="6" id="KW-0067">ATP-binding</keyword>
<dbReference type="CDD" id="cd05387">
    <property type="entry name" value="BY-kinase"/>
    <property type="match status" value="1"/>
</dbReference>
<keyword evidence="7 9" id="KW-1133">Transmembrane helix</keyword>
<dbReference type="SUPFAM" id="SSF52540">
    <property type="entry name" value="P-loop containing nucleoside triphosphate hydrolases"/>
    <property type="match status" value="1"/>
</dbReference>
<comment type="similarity">
    <text evidence="2">Belongs to the CpsC/CapA family.</text>
</comment>
<evidence type="ECO:0000256" key="1">
    <source>
        <dbReference type="ARBA" id="ARBA00004651"/>
    </source>
</evidence>
<name>A0A7J5USV1_9MICO</name>
<keyword evidence="5" id="KW-0547">Nucleotide-binding</keyword>
<dbReference type="PANTHER" id="PTHR32309:SF31">
    <property type="entry name" value="CAPSULAR EXOPOLYSACCHARIDE FAMILY"/>
    <property type="match status" value="1"/>
</dbReference>
<keyword evidence="3" id="KW-1003">Cell membrane</keyword>
<keyword evidence="12" id="KW-1185">Reference proteome</keyword>
<evidence type="ECO:0000313" key="12">
    <source>
        <dbReference type="Proteomes" id="UP000451860"/>
    </source>
</evidence>
<protein>
    <recommendedName>
        <fullName evidence="10">Polysaccharide chain length determinant N-terminal domain-containing protein</fullName>
    </recommendedName>
</protein>